<keyword evidence="2" id="KW-0472">Membrane</keyword>
<organism evidence="3">
    <name type="scientific">Psilocybe cubensis</name>
    <name type="common">Psychedelic mushroom</name>
    <name type="synonym">Stropharia cubensis</name>
    <dbReference type="NCBI Taxonomy" id="181762"/>
    <lineage>
        <taxon>Eukaryota</taxon>
        <taxon>Fungi</taxon>
        <taxon>Dikarya</taxon>
        <taxon>Basidiomycota</taxon>
        <taxon>Agaricomycotina</taxon>
        <taxon>Agaricomycetes</taxon>
        <taxon>Agaricomycetidae</taxon>
        <taxon>Agaricales</taxon>
        <taxon>Agaricineae</taxon>
        <taxon>Strophariaceae</taxon>
        <taxon>Psilocybe</taxon>
    </lineage>
</organism>
<keyword evidence="2" id="KW-0812">Transmembrane</keyword>
<feature type="region of interest" description="Disordered" evidence="1">
    <location>
        <begin position="36"/>
        <end position="170"/>
    </location>
</feature>
<feature type="compositionally biased region" description="Basic and acidic residues" evidence="1">
    <location>
        <begin position="53"/>
        <end position="93"/>
    </location>
</feature>
<gene>
    <name evidence="3" type="ORF">JR316_008175</name>
</gene>
<dbReference type="EMBL" id="JAFIQS010000008">
    <property type="protein sequence ID" value="KAG5166102.1"/>
    <property type="molecule type" value="Genomic_DNA"/>
</dbReference>
<evidence type="ECO:0000313" key="3">
    <source>
        <dbReference type="EMBL" id="KAG5166102.1"/>
    </source>
</evidence>
<feature type="compositionally biased region" description="Polar residues" evidence="1">
    <location>
        <begin position="102"/>
        <end position="116"/>
    </location>
</feature>
<accession>A0A8H7XSA2</accession>
<feature type="transmembrane region" description="Helical" evidence="2">
    <location>
        <begin position="189"/>
        <end position="214"/>
    </location>
</feature>
<keyword evidence="2" id="KW-1133">Transmembrane helix</keyword>
<feature type="compositionally biased region" description="Polar residues" evidence="1">
    <location>
        <begin position="143"/>
        <end position="152"/>
    </location>
</feature>
<evidence type="ECO:0000256" key="2">
    <source>
        <dbReference type="SAM" id="Phobius"/>
    </source>
</evidence>
<feature type="compositionally biased region" description="Low complexity" evidence="1">
    <location>
        <begin position="126"/>
        <end position="142"/>
    </location>
</feature>
<reference evidence="3" key="1">
    <citation type="submission" date="2021-02" db="EMBL/GenBank/DDBJ databases">
        <title>Psilocybe cubensis genome.</title>
        <authorList>
            <person name="Mckernan K.J."/>
            <person name="Crawford S."/>
            <person name="Trippe A."/>
            <person name="Kane L.T."/>
            <person name="Mclaughlin S."/>
        </authorList>
    </citation>
    <scope>NUCLEOTIDE SEQUENCE [LARGE SCALE GENOMIC DNA]</scope>
    <source>
        <strain evidence="3">MGC-MH-2018</strain>
    </source>
</reference>
<dbReference type="AlphaFoldDB" id="A0A8H7XSA2"/>
<proteinExistence type="predicted"/>
<protein>
    <submittedName>
        <fullName evidence="3">Uncharacterized protein</fullName>
    </submittedName>
</protein>
<sequence>MPVGDQSAEEHYHCYLASQRRVERWVQRTDKELRAAMAGSAVQMPGAKGKAVVRSEEKRSQDVQLGDKDLVPAEPPREEVLPQRERHHEEHSRPSRRRSERTLSTPSNKRPTSSEELLQHSRSRSRPSSGSKKTKTSHVSGGRSSQPHPTKSSARHGYGHSHTHHRRESVYSNPDITLSSYLPYGVLPLLYAITGSPALSIVAAIILLALYLYVDFGTPATKKKSSSSSS</sequence>
<feature type="compositionally biased region" description="Basic residues" evidence="1">
    <location>
        <begin position="153"/>
        <end position="167"/>
    </location>
</feature>
<name>A0A8H7XSA2_PSICU</name>
<evidence type="ECO:0000256" key="1">
    <source>
        <dbReference type="SAM" id="MobiDB-lite"/>
    </source>
</evidence>
<dbReference type="OrthoDB" id="3070887at2759"/>
<comment type="caution">
    <text evidence="3">The sequence shown here is derived from an EMBL/GenBank/DDBJ whole genome shotgun (WGS) entry which is preliminary data.</text>
</comment>